<dbReference type="EMBL" id="LNYP01000012">
    <property type="protein sequence ID" value="KTD39795.1"/>
    <property type="molecule type" value="Genomic_DNA"/>
</dbReference>
<dbReference type="InterPro" id="IPR019734">
    <property type="entry name" value="TPR_rpt"/>
</dbReference>
<sequence length="220" mass="25818">MNEWWLYVVFLGLLILALGMALYPLRKDRALILTMIPLLIILVASSYWRWGGWSGWQEYSRSETRQQQVRQILKSIQGPQELIDKLKAQLNKQPDSARGWYLLGRLYVSQNEWQQAYDAFARAHRLMPQDEKITINYAQSRWQVKQRQFDDTTRNLFKSVLQQDANQPDALAMLAMDAFMSHDYQLAVDYWQRLLRVVPPESDDAKAIRKAIAKAQQSIQ</sequence>
<dbReference type="SUPFAM" id="SSF48452">
    <property type="entry name" value="TPR-like"/>
    <property type="match status" value="1"/>
</dbReference>
<dbReference type="PANTHER" id="PTHR47870">
    <property type="entry name" value="CYTOCHROME C-TYPE BIOGENESIS PROTEIN CCMH"/>
    <property type="match status" value="1"/>
</dbReference>
<keyword evidence="5" id="KW-0472">Membrane</keyword>
<evidence type="ECO:0000256" key="2">
    <source>
        <dbReference type="ARBA" id="ARBA00022748"/>
    </source>
</evidence>
<dbReference type="PATRIC" id="fig|29423.5.peg.847"/>
<dbReference type="Pfam" id="PF23914">
    <property type="entry name" value="TPR_CcmH_CycH"/>
    <property type="match status" value="1"/>
</dbReference>
<keyword evidence="5" id="KW-0812">Transmembrane</keyword>
<name>A0A0W0X5C3_9GAMM</name>
<gene>
    <name evidence="7" type="ORF">Loak_0811</name>
</gene>
<evidence type="ECO:0000256" key="3">
    <source>
        <dbReference type="ARBA" id="ARBA00022803"/>
    </source>
</evidence>
<dbReference type="Gene3D" id="1.25.40.10">
    <property type="entry name" value="Tetratricopeptide repeat domain"/>
    <property type="match status" value="1"/>
</dbReference>
<organism evidence="7 8">
    <name type="scientific">Legionella oakridgensis</name>
    <dbReference type="NCBI Taxonomy" id="29423"/>
    <lineage>
        <taxon>Bacteria</taxon>
        <taxon>Pseudomonadati</taxon>
        <taxon>Pseudomonadota</taxon>
        <taxon>Gammaproteobacteria</taxon>
        <taxon>Legionellales</taxon>
        <taxon>Legionellaceae</taxon>
        <taxon>Legionella</taxon>
    </lineage>
</organism>
<feature type="transmembrane region" description="Helical" evidence="5">
    <location>
        <begin position="6"/>
        <end position="23"/>
    </location>
</feature>
<feature type="domain" description="Cytochrome c-type biogenesis protein H TPR" evidence="6">
    <location>
        <begin position="81"/>
        <end position="203"/>
    </location>
</feature>
<comment type="caution">
    <text evidence="7">The sequence shown here is derived from an EMBL/GenBank/DDBJ whole genome shotgun (WGS) entry which is preliminary data.</text>
</comment>
<feature type="transmembrane region" description="Helical" evidence="5">
    <location>
        <begin position="30"/>
        <end position="50"/>
    </location>
</feature>
<evidence type="ECO:0000256" key="5">
    <source>
        <dbReference type="SAM" id="Phobius"/>
    </source>
</evidence>
<proteinExistence type="predicted"/>
<dbReference type="PROSITE" id="PS50005">
    <property type="entry name" value="TPR"/>
    <property type="match status" value="1"/>
</dbReference>
<reference evidence="7 8" key="1">
    <citation type="submission" date="2015-11" db="EMBL/GenBank/DDBJ databases">
        <title>Genomic analysis of 38 Legionella species identifies large and diverse effector repertoires.</title>
        <authorList>
            <person name="Burstein D."/>
            <person name="Amaro F."/>
            <person name="Zusman T."/>
            <person name="Lifshitz Z."/>
            <person name="Cohen O."/>
            <person name="Gilbert J.A."/>
            <person name="Pupko T."/>
            <person name="Shuman H.A."/>
            <person name="Segal G."/>
        </authorList>
    </citation>
    <scope>NUCLEOTIDE SEQUENCE [LARGE SCALE GENOMIC DNA]</scope>
    <source>
        <strain evidence="7 8">Oak Ridge-10</strain>
    </source>
</reference>
<evidence type="ECO:0000256" key="4">
    <source>
        <dbReference type="PROSITE-ProRule" id="PRU00339"/>
    </source>
</evidence>
<evidence type="ECO:0000256" key="1">
    <source>
        <dbReference type="ARBA" id="ARBA00022737"/>
    </source>
</evidence>
<feature type="repeat" description="TPR" evidence="4">
    <location>
        <begin position="97"/>
        <end position="130"/>
    </location>
</feature>
<keyword evidence="3 4" id="KW-0802">TPR repeat</keyword>
<dbReference type="Proteomes" id="UP000054858">
    <property type="component" value="Unassembled WGS sequence"/>
</dbReference>
<evidence type="ECO:0000313" key="7">
    <source>
        <dbReference type="EMBL" id="KTD39795.1"/>
    </source>
</evidence>
<dbReference type="RefSeq" id="WP_025385493.1">
    <property type="nucleotide sequence ID" value="NZ_LCUA01000015.1"/>
</dbReference>
<dbReference type="GO" id="GO:0005886">
    <property type="term" value="C:plasma membrane"/>
    <property type="evidence" value="ECO:0007669"/>
    <property type="project" value="TreeGrafter"/>
</dbReference>
<dbReference type="SMART" id="SM00028">
    <property type="entry name" value="TPR"/>
    <property type="match status" value="2"/>
</dbReference>
<dbReference type="GO" id="GO:0017004">
    <property type="term" value="P:cytochrome complex assembly"/>
    <property type="evidence" value="ECO:0007669"/>
    <property type="project" value="UniProtKB-KW"/>
</dbReference>
<dbReference type="PANTHER" id="PTHR47870:SF1">
    <property type="entry name" value="CYTOCHROME C-TYPE BIOGENESIS PROTEIN CCMH"/>
    <property type="match status" value="1"/>
</dbReference>
<evidence type="ECO:0000259" key="6">
    <source>
        <dbReference type="Pfam" id="PF23914"/>
    </source>
</evidence>
<keyword evidence="1" id="KW-0677">Repeat</keyword>
<keyword evidence="5" id="KW-1133">Transmembrane helix</keyword>
<accession>A0A0W0X5C3</accession>
<dbReference type="InterPro" id="IPR051263">
    <property type="entry name" value="C-type_cytochrome_biogenesis"/>
</dbReference>
<protein>
    <submittedName>
        <fullName evidence="7">Cytochrome c-type biogenesis protein</fullName>
    </submittedName>
</protein>
<dbReference type="AlphaFoldDB" id="A0A0W0X5C3"/>
<keyword evidence="2" id="KW-0201">Cytochrome c-type biogenesis</keyword>
<evidence type="ECO:0000313" key="8">
    <source>
        <dbReference type="Proteomes" id="UP000054858"/>
    </source>
</evidence>
<dbReference type="InterPro" id="IPR056413">
    <property type="entry name" value="TPR_CcmH_CycH"/>
</dbReference>
<dbReference type="InterPro" id="IPR011990">
    <property type="entry name" value="TPR-like_helical_dom_sf"/>
</dbReference>